<comment type="caution">
    <text evidence="9">The sequence shown here is derived from an EMBL/GenBank/DDBJ whole genome shotgun (WGS) entry which is preliminary data.</text>
</comment>
<accession>A0A9W7A6I1</accession>
<feature type="transmembrane region" description="Helical" evidence="7">
    <location>
        <begin position="127"/>
        <end position="147"/>
    </location>
</feature>
<dbReference type="InterPro" id="IPR039859">
    <property type="entry name" value="PFA4/ZDH16/20/ERF2-like"/>
</dbReference>
<evidence type="ECO:0000259" key="8">
    <source>
        <dbReference type="Pfam" id="PF01529"/>
    </source>
</evidence>
<gene>
    <name evidence="9" type="ORF">TrLO_g1064</name>
</gene>
<dbReference type="PANTHER" id="PTHR22883:SF203">
    <property type="entry name" value="PALMITOYLTRANSFERASE"/>
    <property type="match status" value="1"/>
</dbReference>
<evidence type="ECO:0000256" key="7">
    <source>
        <dbReference type="RuleBase" id="RU079119"/>
    </source>
</evidence>
<feature type="transmembrane region" description="Helical" evidence="7">
    <location>
        <begin position="49"/>
        <end position="69"/>
    </location>
</feature>
<comment type="domain">
    <text evidence="7">The DHHC domain is required for palmitoyltransferase activity.</text>
</comment>
<evidence type="ECO:0000313" key="9">
    <source>
        <dbReference type="EMBL" id="GMH62814.1"/>
    </source>
</evidence>
<keyword evidence="2 7" id="KW-0808">Transferase</keyword>
<dbReference type="GO" id="GO:0005783">
    <property type="term" value="C:endoplasmic reticulum"/>
    <property type="evidence" value="ECO:0007669"/>
    <property type="project" value="TreeGrafter"/>
</dbReference>
<keyword evidence="6 7" id="KW-0012">Acyltransferase</keyword>
<proteinExistence type="inferred from homology"/>
<protein>
    <recommendedName>
        <fullName evidence="7">Palmitoyltransferase</fullName>
        <ecNumber evidence="7">2.3.1.225</ecNumber>
    </recommendedName>
</protein>
<comment type="subcellular location">
    <subcellularLocation>
        <location evidence="1">Membrane</location>
        <topology evidence="1">Multi-pass membrane protein</topology>
    </subcellularLocation>
</comment>
<name>A0A9W7A6I1_9STRA</name>
<keyword evidence="5 7" id="KW-0472">Membrane</keyword>
<dbReference type="GO" id="GO:0006612">
    <property type="term" value="P:protein targeting to membrane"/>
    <property type="evidence" value="ECO:0007669"/>
    <property type="project" value="TreeGrafter"/>
</dbReference>
<evidence type="ECO:0000256" key="1">
    <source>
        <dbReference type="ARBA" id="ARBA00004141"/>
    </source>
</evidence>
<feature type="domain" description="Palmitoyltransferase DHHC" evidence="8">
    <location>
        <begin position="94"/>
        <end position="196"/>
    </location>
</feature>
<feature type="transmembrane region" description="Helical" evidence="7">
    <location>
        <begin position="159"/>
        <end position="189"/>
    </location>
</feature>
<dbReference type="GO" id="GO:0016020">
    <property type="term" value="C:membrane"/>
    <property type="evidence" value="ECO:0007669"/>
    <property type="project" value="UniProtKB-SubCell"/>
</dbReference>
<organism evidence="9 10">
    <name type="scientific">Triparma laevis f. longispina</name>
    <dbReference type="NCBI Taxonomy" id="1714387"/>
    <lineage>
        <taxon>Eukaryota</taxon>
        <taxon>Sar</taxon>
        <taxon>Stramenopiles</taxon>
        <taxon>Ochrophyta</taxon>
        <taxon>Bolidophyceae</taxon>
        <taxon>Parmales</taxon>
        <taxon>Triparmaceae</taxon>
        <taxon>Triparma</taxon>
    </lineage>
</organism>
<evidence type="ECO:0000256" key="3">
    <source>
        <dbReference type="ARBA" id="ARBA00022692"/>
    </source>
</evidence>
<comment type="similarity">
    <text evidence="7">Belongs to the DHHC palmitoyltransferase family.</text>
</comment>
<feature type="transmembrane region" description="Helical" evidence="7">
    <location>
        <begin position="20"/>
        <end position="37"/>
    </location>
</feature>
<sequence>MPAARPRTNGFERPWSRDQLVLISGEVCITGCFLWGFYVSGDGGESSEIFLGIGPLVAYAVVFLARILVYVDLGLHDSSVGGLDFFCIKGRKFEDRYCSQCKKMVPGLDHHCSWLNTCVGSSNYGRFLSVVTLGIVTHGVHFVYAVYMLFVSEDGGWAGWWLCLGLAAVFVPSVLSLFGFHMYLLWVGMGTYDWMLKRRADRFNGGGGGKVKKVSAMRAMVDAY</sequence>
<dbReference type="InterPro" id="IPR001594">
    <property type="entry name" value="Palmitoyltrfase_DHHC"/>
</dbReference>
<dbReference type="Proteomes" id="UP001165122">
    <property type="component" value="Unassembled WGS sequence"/>
</dbReference>
<keyword evidence="4 7" id="KW-1133">Transmembrane helix</keyword>
<dbReference type="EC" id="2.3.1.225" evidence="7"/>
<dbReference type="OrthoDB" id="9909019at2759"/>
<dbReference type="AlphaFoldDB" id="A0A9W7A6I1"/>
<dbReference type="Pfam" id="PF01529">
    <property type="entry name" value="DHHC"/>
    <property type="match status" value="1"/>
</dbReference>
<evidence type="ECO:0000313" key="10">
    <source>
        <dbReference type="Proteomes" id="UP001165122"/>
    </source>
</evidence>
<reference evidence="10" key="1">
    <citation type="journal article" date="2023" name="Commun. Biol.">
        <title>Genome analysis of Parmales, the sister group of diatoms, reveals the evolutionary specialization of diatoms from phago-mixotrophs to photoautotrophs.</title>
        <authorList>
            <person name="Ban H."/>
            <person name="Sato S."/>
            <person name="Yoshikawa S."/>
            <person name="Yamada K."/>
            <person name="Nakamura Y."/>
            <person name="Ichinomiya M."/>
            <person name="Sato N."/>
            <person name="Blanc-Mathieu R."/>
            <person name="Endo H."/>
            <person name="Kuwata A."/>
            <person name="Ogata H."/>
        </authorList>
    </citation>
    <scope>NUCLEOTIDE SEQUENCE [LARGE SCALE GENOMIC DNA]</scope>
    <source>
        <strain evidence="10">NIES 3700</strain>
    </source>
</reference>
<dbReference type="PANTHER" id="PTHR22883">
    <property type="entry name" value="ZINC FINGER DHHC DOMAIN CONTAINING PROTEIN"/>
    <property type="match status" value="1"/>
</dbReference>
<dbReference type="PROSITE" id="PS50216">
    <property type="entry name" value="DHHC"/>
    <property type="match status" value="1"/>
</dbReference>
<evidence type="ECO:0000256" key="2">
    <source>
        <dbReference type="ARBA" id="ARBA00022679"/>
    </source>
</evidence>
<evidence type="ECO:0000256" key="6">
    <source>
        <dbReference type="ARBA" id="ARBA00023315"/>
    </source>
</evidence>
<dbReference type="GO" id="GO:0019706">
    <property type="term" value="F:protein-cysteine S-palmitoyltransferase activity"/>
    <property type="evidence" value="ECO:0007669"/>
    <property type="project" value="UniProtKB-EC"/>
</dbReference>
<dbReference type="EMBL" id="BRXW01000522">
    <property type="protein sequence ID" value="GMH62814.1"/>
    <property type="molecule type" value="Genomic_DNA"/>
</dbReference>
<evidence type="ECO:0000256" key="5">
    <source>
        <dbReference type="ARBA" id="ARBA00023136"/>
    </source>
</evidence>
<comment type="catalytic activity">
    <reaction evidence="7">
        <text>L-cysteinyl-[protein] + hexadecanoyl-CoA = S-hexadecanoyl-L-cysteinyl-[protein] + CoA</text>
        <dbReference type="Rhea" id="RHEA:36683"/>
        <dbReference type="Rhea" id="RHEA-COMP:10131"/>
        <dbReference type="Rhea" id="RHEA-COMP:11032"/>
        <dbReference type="ChEBI" id="CHEBI:29950"/>
        <dbReference type="ChEBI" id="CHEBI:57287"/>
        <dbReference type="ChEBI" id="CHEBI:57379"/>
        <dbReference type="ChEBI" id="CHEBI:74151"/>
        <dbReference type="EC" id="2.3.1.225"/>
    </reaction>
</comment>
<keyword evidence="10" id="KW-1185">Reference proteome</keyword>
<dbReference type="GO" id="GO:0005794">
    <property type="term" value="C:Golgi apparatus"/>
    <property type="evidence" value="ECO:0007669"/>
    <property type="project" value="TreeGrafter"/>
</dbReference>
<keyword evidence="3 7" id="KW-0812">Transmembrane</keyword>
<evidence type="ECO:0000256" key="4">
    <source>
        <dbReference type="ARBA" id="ARBA00022989"/>
    </source>
</evidence>